<feature type="region of interest" description="Disordered" evidence="1">
    <location>
        <begin position="1784"/>
        <end position="1809"/>
    </location>
</feature>
<feature type="chain" id="PRO_5045317348" evidence="2">
    <location>
        <begin position="32"/>
        <end position="2216"/>
    </location>
</feature>
<feature type="compositionally biased region" description="Basic and acidic residues" evidence="1">
    <location>
        <begin position="133"/>
        <end position="149"/>
    </location>
</feature>
<dbReference type="EMBL" id="JAPCXB010000116">
    <property type="protein sequence ID" value="KAJ1607704.1"/>
    <property type="molecule type" value="Genomic_DNA"/>
</dbReference>
<feature type="compositionally biased region" description="Polar residues" evidence="1">
    <location>
        <begin position="63"/>
        <end position="78"/>
    </location>
</feature>
<evidence type="ECO:0000313" key="4">
    <source>
        <dbReference type="Proteomes" id="UP001071777"/>
    </source>
</evidence>
<sequence>MLGSKNRPSLARVLLLFLVCSKLICYLGVQGSEVSQSPTGASGYDGSVQNSGYLGGVSEATEQESIFSPQEVSPQPDSKTLGDLSISRATFPGSSPEHEASFLGAGLDKSKAPRSRRLASESSPKSENSVSRRSKEGTAYEKSFSDRSRSRSSSKSGSQERSGSPSFGGYSLEPSPSASKRKGYASPSELYPQERSRSRSSSRSSSRSKAARSERSTSKSERSRSKSRRERSKSRVSTAGYSIPEPSVPESISPIIPEYSGPPETKSTIPLVAPDISAIHMSPYLPQDKSEASISAIEPSSSPLTLNDRSVPQETSVSSPESSSLLSEEASPLAEGSQSPTQMPSRKSSGSPESTPMRPFSPVDEGSESSALLDGSLSADNPLDLSQLPTDVASESTIGSNHMTLLSSLYGTQALSGVPPEFSEELFRIEIILSETLYNSGLSISNADITLFTKRVILEDSPDDVASFGAKLDPNSFEKVPHFPRATFNFLECVYQLENILFHTRSFVQPVSMAHILKGCDNLRTALNIPDPIMNNKEIFSKAVQYLVLRIYNISNDEIIDIITNRIPVPAILDPKAFEKLKNSLVEDFVSDSGSLPLAIEFWRVILLQQLKAFDLYSNDLADRLLDEFGLLDILIDAMYSDPIRMCPYISSVVFFKVSPFKIEDIRINSAKIQTFCLIYLKNIGLDERVTLDKFEMPSFSRNQRLDKISSQLAPGFGILPYFHPSFPKNGKDLTWETCYSVYSSVSLMLNSMKDDLIFPQISPLCTKITQESPTPKFVLGMFSRILDIPSTIQNDLLEVPSIDQLISALATKIRIPETHLREIYTDYIQGNPVKYLNTVYAIFAKSIQLYSGIGPVDKSKTGKAVEQLYLTRDVSEGTQMFQRLLYWSSIHLYFLSFTMRVPNSSEILGGIYSFTPSNCESLLFSFLRRVSYSTRSSIVDSLTLCMTMYSVINKNNVSPVLVKNSSLQDLKDALNYKIGTWAPTQNEWMRAIYMVFETKLEIIPNISNIQTLSFSINEDFFNCFYSVNKYLHGMTMIGDHRGTSNSSLRSKIPGDRVLGFNLCSFMSVGAHSTREEALELRIISTVIESVRQFGFKIGIEPIKEFIEYYRNSNKSVFPTGKVIMDHVVSKFPSSLGVVMKKAFQLNQLSSNLPPYFILAEEAIIRSLGSRGCTIRAGEPSSSEQSFELSKDTSVSLESKTVSYYNTINACLSWKTFGYFNLISCYSALINAGACESSETVLEVLVQVAEQLDWPKELILLNLSQDFSLSDSQIFLRLKQTVDQEEFDKYVQIAQDLIIYVEEHVNGFSWSEKSLTDPKSVSPILSESSLEVSRTMVEEINYSFAFGFIKDSMADYSGLWGYRREAVLKQIQNFPVDPSLRLTPEEISSLVVDHPSQYDGKQLGSSAVSYVNQLKELCYKEPHGAFLCEINPQLGLPPLRIVGGRSNHVSTSISVMTPPAETPLDKDVGIMIYAPSGSSARWEELRPQSLLFLSVILGQRWKKEYKVYRDLSVKYFPFSGELIRLTPPVFKLEIKESESVKTSELLDSSLSSSVSASVSPAKISRAQELPGIWHEYLGSVSIHKLVEFSRFVPDNSHLLIKLAWTLASALNSLWEGGVELCSIDLRSIYVYTGSHNQQNLNTGRILNEFLDFGPDEENVHTLTNFILHTISTPLIRFGDLGRSRRSSGAEFSESSHSRQTECDDRRDLVRILREILSSSDELSGRITGESLEDICREISEIDPTKLDCSALAWADSERTRVPNDLDKWPITDIMVVPPALRPSGASAPTTLPGEMFSEDSRLSEESAVFKGPGEQSILVSAPTSVPVSVSEQFSVPAASADGVEPSEVAESSPKVPQNPQVPDVSPSSEESESERTSSKDIFDQATVRQEDSSASPLNPKMVAPPPVEKQYRPEDLNEFTVVKVPKGQLLSLQHFPKVQGTLSEKRVFEIKELLTAMKGVVEDLVSKFTSWSASVSGRHSPRVPDLDFKPAFIFVPPTPNNRPDSPKILEKGFYIHESVFLFAREELQRMELPLQRAGDSDLVEVMISRAGLSSIRGGQGVPRAIPDIRPEISPVSQVSQSPVKLAGGREVSSVSSPFDGSRDASNPERELQTSSDGSSSLEDKTGSSPKSGGSDSNMSLKERSSAAESRSDSAPGLGRKDTFTESSSELSGLERPSSPLDLGGYSSGAGEHSGSTLGSEEDFSNVSSRSESSSGE</sequence>
<feature type="compositionally biased region" description="Low complexity" evidence="1">
    <location>
        <begin position="199"/>
        <end position="208"/>
    </location>
</feature>
<feature type="compositionally biased region" description="Low complexity" evidence="1">
    <location>
        <begin position="120"/>
        <end position="131"/>
    </location>
</feature>
<feature type="compositionally biased region" description="Low complexity" evidence="1">
    <location>
        <begin position="151"/>
        <end position="165"/>
    </location>
</feature>
<feature type="compositionally biased region" description="Low complexity" evidence="1">
    <location>
        <begin position="2204"/>
        <end position="2216"/>
    </location>
</feature>
<proteinExistence type="predicted"/>
<reference evidence="3" key="1">
    <citation type="submission" date="2022-10" db="EMBL/GenBank/DDBJ databases">
        <title>Adaptive evolution leads to modifications in subtelomeric GC content in a zoonotic Cryptosporidium species.</title>
        <authorList>
            <person name="Li J."/>
            <person name="Feng Y."/>
            <person name="Xiao L."/>
        </authorList>
    </citation>
    <scope>NUCLEOTIDE SEQUENCE</scope>
    <source>
        <strain evidence="3">25894</strain>
    </source>
</reference>
<feature type="compositionally biased region" description="Basic and acidic residues" evidence="1">
    <location>
        <begin position="2100"/>
        <end position="2111"/>
    </location>
</feature>
<feature type="compositionally biased region" description="Low complexity" evidence="1">
    <location>
        <begin position="368"/>
        <end position="380"/>
    </location>
</feature>
<accession>A0ABQ8P490</accession>
<name>A0ABQ8P490_9CRYT</name>
<comment type="caution">
    <text evidence="3">The sequence shown here is derived from an EMBL/GenBank/DDBJ whole genome shotgun (WGS) entry which is preliminary data.</text>
</comment>
<protein>
    <submittedName>
        <fullName evidence="3">Signal peptide-containing protein</fullName>
    </submittedName>
</protein>
<feature type="compositionally biased region" description="Basic residues" evidence="1">
    <location>
        <begin position="225"/>
        <end position="234"/>
    </location>
</feature>
<evidence type="ECO:0000256" key="2">
    <source>
        <dbReference type="SAM" id="SignalP"/>
    </source>
</evidence>
<keyword evidence="2" id="KW-0732">Signal</keyword>
<evidence type="ECO:0000256" key="1">
    <source>
        <dbReference type="SAM" id="MobiDB-lite"/>
    </source>
</evidence>
<evidence type="ECO:0000313" key="3">
    <source>
        <dbReference type="EMBL" id="KAJ1607704.1"/>
    </source>
</evidence>
<feature type="compositionally biased region" description="Low complexity" evidence="1">
    <location>
        <begin position="292"/>
        <end position="303"/>
    </location>
</feature>
<feature type="compositionally biased region" description="Low complexity" evidence="1">
    <location>
        <begin position="310"/>
        <end position="337"/>
    </location>
</feature>
<feature type="compositionally biased region" description="Polar residues" evidence="1">
    <location>
        <begin position="2112"/>
        <end position="2139"/>
    </location>
</feature>
<feature type="region of interest" description="Disordered" evidence="1">
    <location>
        <begin position="2072"/>
        <end position="2216"/>
    </location>
</feature>
<feature type="region of interest" description="Disordered" evidence="1">
    <location>
        <begin position="289"/>
        <end position="387"/>
    </location>
</feature>
<feature type="region of interest" description="Disordered" evidence="1">
    <location>
        <begin position="33"/>
        <end position="271"/>
    </location>
</feature>
<keyword evidence="4" id="KW-1185">Reference proteome</keyword>
<organism evidence="3 4">
    <name type="scientific">Cryptosporidium canis</name>
    <dbReference type="NCBI Taxonomy" id="195482"/>
    <lineage>
        <taxon>Eukaryota</taxon>
        <taxon>Sar</taxon>
        <taxon>Alveolata</taxon>
        <taxon>Apicomplexa</taxon>
        <taxon>Conoidasida</taxon>
        <taxon>Coccidia</taxon>
        <taxon>Eucoccidiorida</taxon>
        <taxon>Eimeriorina</taxon>
        <taxon>Cryptosporidiidae</taxon>
        <taxon>Cryptosporidium</taxon>
    </lineage>
</organism>
<feature type="compositionally biased region" description="Low complexity" evidence="1">
    <location>
        <begin position="2073"/>
        <end position="2083"/>
    </location>
</feature>
<feature type="compositionally biased region" description="Basic and acidic residues" evidence="1">
    <location>
        <begin position="211"/>
        <end position="224"/>
    </location>
</feature>
<feature type="region of interest" description="Disordered" evidence="1">
    <location>
        <begin position="1838"/>
        <end position="1905"/>
    </location>
</feature>
<feature type="signal peptide" evidence="2">
    <location>
        <begin position="1"/>
        <end position="31"/>
    </location>
</feature>
<feature type="compositionally biased region" description="Low complexity" evidence="1">
    <location>
        <begin position="242"/>
        <end position="264"/>
    </location>
</feature>
<dbReference type="Proteomes" id="UP001071777">
    <property type="component" value="Unassembled WGS sequence"/>
</dbReference>
<feature type="compositionally biased region" description="Basic and acidic residues" evidence="1">
    <location>
        <begin position="2140"/>
        <end position="2151"/>
    </location>
</feature>
<gene>
    <name evidence="3" type="ORF">OJ252_2775</name>
</gene>
<feature type="compositionally biased region" description="Polar residues" evidence="1">
    <location>
        <begin position="338"/>
        <end position="354"/>
    </location>
</feature>
<feature type="compositionally biased region" description="Basic and acidic residues" evidence="1">
    <location>
        <begin position="1873"/>
        <end position="1882"/>
    </location>
</feature>